<dbReference type="GO" id="GO:0080120">
    <property type="term" value="P:CAAX-box protein maturation"/>
    <property type="evidence" value="ECO:0007669"/>
    <property type="project" value="UniProtKB-ARBA"/>
</dbReference>
<dbReference type="AlphaFoldDB" id="A0A843ALH7"/>
<keyword evidence="1" id="KW-0812">Transmembrane</keyword>
<dbReference type="GO" id="GO:0004175">
    <property type="term" value="F:endopeptidase activity"/>
    <property type="evidence" value="ECO:0007669"/>
    <property type="project" value="UniProtKB-ARBA"/>
</dbReference>
<evidence type="ECO:0000313" key="3">
    <source>
        <dbReference type="EMBL" id="MBF4474191.1"/>
    </source>
</evidence>
<sequence>MSQLSFLDNAREGKNNWWMYLITFIAVFLVMMLGTILPVEILNKFNNNLLNSIVGLGVGFALSLISLYLLARFLHHKKLISLINTGKQVRWSQIFKGGILWAVLASSLTIIYMLLNPSAFKFSFNFYPFLILVIISCLCFPIQAFFEELFFRGYLMQGFGLVFKRALIPVIITSILFGVMHASNLTNLNQTLLVITSTSIMGLLYGIVTLADNGIELAAGSHIANNLLMAIFFNSGDATFSSLPSLFVSSTETVVDLIIFIIAAVLFVLILFWNRKADLRKVLYSRTD</sequence>
<feature type="transmembrane region" description="Helical" evidence="1">
    <location>
        <begin position="49"/>
        <end position="74"/>
    </location>
</feature>
<dbReference type="PANTHER" id="PTHR39430">
    <property type="entry name" value="MEMBRANE-ASSOCIATED PROTEASE-RELATED"/>
    <property type="match status" value="1"/>
</dbReference>
<name>A0A843ALH7_METFO</name>
<feature type="transmembrane region" description="Helical" evidence="1">
    <location>
        <begin position="166"/>
        <end position="185"/>
    </location>
</feature>
<dbReference type="Pfam" id="PF02517">
    <property type="entry name" value="Rce1-like"/>
    <property type="match status" value="1"/>
</dbReference>
<proteinExistence type="predicted"/>
<feature type="transmembrane region" description="Helical" evidence="1">
    <location>
        <begin position="126"/>
        <end position="146"/>
    </location>
</feature>
<keyword evidence="1" id="KW-0472">Membrane</keyword>
<dbReference type="PANTHER" id="PTHR39430:SF1">
    <property type="entry name" value="PROTEASE"/>
    <property type="match status" value="1"/>
</dbReference>
<evidence type="ECO:0000313" key="4">
    <source>
        <dbReference type="Proteomes" id="UP000606900"/>
    </source>
</evidence>
<feature type="transmembrane region" description="Helical" evidence="1">
    <location>
        <begin position="191"/>
        <end position="211"/>
    </location>
</feature>
<feature type="domain" description="CAAX prenyl protease 2/Lysostaphin resistance protein A-like" evidence="2">
    <location>
        <begin position="134"/>
        <end position="228"/>
    </location>
</feature>
<feature type="transmembrane region" description="Helical" evidence="1">
    <location>
        <begin position="94"/>
        <end position="114"/>
    </location>
</feature>
<keyword evidence="3" id="KW-0645">Protease</keyword>
<dbReference type="GO" id="GO:0008237">
    <property type="term" value="F:metallopeptidase activity"/>
    <property type="evidence" value="ECO:0007669"/>
    <property type="project" value="UniProtKB-KW"/>
</dbReference>
<gene>
    <name evidence="3" type="ORF">ISP06_01790</name>
</gene>
<dbReference type="GO" id="GO:0006508">
    <property type="term" value="P:proteolysis"/>
    <property type="evidence" value="ECO:0007669"/>
    <property type="project" value="UniProtKB-KW"/>
</dbReference>
<keyword evidence="3" id="KW-0378">Hydrolase</keyword>
<organism evidence="3 4">
    <name type="scientific">Methanobacterium formicicum</name>
    <dbReference type="NCBI Taxonomy" id="2162"/>
    <lineage>
        <taxon>Archaea</taxon>
        <taxon>Methanobacteriati</taxon>
        <taxon>Methanobacteriota</taxon>
        <taxon>Methanomada group</taxon>
        <taxon>Methanobacteria</taxon>
        <taxon>Methanobacteriales</taxon>
        <taxon>Methanobacteriaceae</taxon>
        <taxon>Methanobacterium</taxon>
    </lineage>
</organism>
<comment type="caution">
    <text evidence="3">The sequence shown here is derived from an EMBL/GenBank/DDBJ whole genome shotgun (WGS) entry which is preliminary data.</text>
</comment>
<feature type="transmembrane region" description="Helical" evidence="1">
    <location>
        <begin position="253"/>
        <end position="273"/>
    </location>
</feature>
<evidence type="ECO:0000256" key="1">
    <source>
        <dbReference type="SAM" id="Phobius"/>
    </source>
</evidence>
<keyword evidence="1" id="KW-1133">Transmembrane helix</keyword>
<feature type="transmembrane region" description="Helical" evidence="1">
    <location>
        <begin position="17"/>
        <end position="37"/>
    </location>
</feature>
<keyword evidence="3" id="KW-0482">Metalloprotease</keyword>
<dbReference type="InterPro" id="IPR003675">
    <property type="entry name" value="Rce1/LyrA-like_dom"/>
</dbReference>
<evidence type="ECO:0000259" key="2">
    <source>
        <dbReference type="Pfam" id="PF02517"/>
    </source>
</evidence>
<protein>
    <submittedName>
        <fullName evidence="3">CPBP family intramembrane metalloprotease</fullName>
    </submittedName>
</protein>
<accession>A0A843ALH7</accession>
<dbReference type="EMBL" id="JADIIL010000007">
    <property type="protein sequence ID" value="MBF4474191.1"/>
    <property type="molecule type" value="Genomic_DNA"/>
</dbReference>
<dbReference type="RefSeq" id="WP_276698193.1">
    <property type="nucleotide sequence ID" value="NZ_JADIIL010000007.1"/>
</dbReference>
<reference evidence="3" key="1">
    <citation type="submission" date="2020-10" db="EMBL/GenBank/DDBJ databases">
        <title>Dehalococcoides mccartyi of a TCE/Cr reducing biochatode.</title>
        <authorList>
            <person name="Matturro B."/>
        </authorList>
    </citation>
    <scope>NUCLEOTIDE SEQUENCE</scope>
    <source>
        <strain evidence="3">Bin2</strain>
    </source>
</reference>
<dbReference type="Proteomes" id="UP000606900">
    <property type="component" value="Unassembled WGS sequence"/>
</dbReference>